<dbReference type="Proteomes" id="UP001054889">
    <property type="component" value="Unassembled WGS sequence"/>
</dbReference>
<feature type="transmembrane region" description="Helical" evidence="8">
    <location>
        <begin position="32"/>
        <end position="49"/>
    </location>
</feature>
<keyword evidence="4 8" id="KW-1003">Cell membrane</keyword>
<evidence type="ECO:0000256" key="6">
    <source>
        <dbReference type="ARBA" id="ARBA00022989"/>
    </source>
</evidence>
<reference evidence="10" key="2">
    <citation type="submission" date="2021-12" db="EMBL/GenBank/DDBJ databases">
        <title>Resequencing data analysis of finger millet.</title>
        <authorList>
            <person name="Hatakeyama M."/>
            <person name="Aluri S."/>
            <person name="Balachadran M.T."/>
            <person name="Sivarajan S.R."/>
            <person name="Poveda L."/>
            <person name="Shimizu-Inatsugi R."/>
            <person name="Schlapbach R."/>
            <person name="Sreeman S.M."/>
            <person name="Shimizu K.K."/>
        </authorList>
    </citation>
    <scope>NUCLEOTIDE SEQUENCE</scope>
</reference>
<evidence type="ECO:0000256" key="4">
    <source>
        <dbReference type="ARBA" id="ARBA00022475"/>
    </source>
</evidence>
<evidence type="ECO:0000313" key="10">
    <source>
        <dbReference type="EMBL" id="GJN30578.1"/>
    </source>
</evidence>
<dbReference type="EMBL" id="BQKI01000082">
    <property type="protein sequence ID" value="GJN30578.1"/>
    <property type="molecule type" value="Genomic_DNA"/>
</dbReference>
<reference evidence="10" key="1">
    <citation type="journal article" date="2018" name="DNA Res.">
        <title>Multiple hybrid de novo genome assembly of finger millet, an orphan allotetraploid crop.</title>
        <authorList>
            <person name="Hatakeyama M."/>
            <person name="Aluri S."/>
            <person name="Balachadran M.T."/>
            <person name="Sivarajan S.R."/>
            <person name="Patrignani A."/>
            <person name="Gruter S."/>
            <person name="Poveda L."/>
            <person name="Shimizu-Inatsugi R."/>
            <person name="Baeten J."/>
            <person name="Francoijs K.J."/>
            <person name="Nataraja K.N."/>
            <person name="Reddy Y.A.N."/>
            <person name="Phadnis S."/>
            <person name="Ravikumar R.L."/>
            <person name="Schlapbach R."/>
            <person name="Sreeman S.M."/>
            <person name="Shimizu K.K."/>
        </authorList>
    </citation>
    <scope>NUCLEOTIDE SEQUENCE</scope>
</reference>
<name>A0AAV5F7D1_ELECO</name>
<feature type="transmembrane region" description="Helical" evidence="8">
    <location>
        <begin position="98"/>
        <end position="124"/>
    </location>
</feature>
<comment type="caution">
    <text evidence="8">Lacks conserved residue(s) required for the propagation of feature annotation.</text>
</comment>
<organism evidence="10 11">
    <name type="scientific">Eleusine coracana subsp. coracana</name>
    <dbReference type="NCBI Taxonomy" id="191504"/>
    <lineage>
        <taxon>Eukaryota</taxon>
        <taxon>Viridiplantae</taxon>
        <taxon>Streptophyta</taxon>
        <taxon>Embryophyta</taxon>
        <taxon>Tracheophyta</taxon>
        <taxon>Spermatophyta</taxon>
        <taxon>Magnoliopsida</taxon>
        <taxon>Liliopsida</taxon>
        <taxon>Poales</taxon>
        <taxon>Poaceae</taxon>
        <taxon>PACMAD clade</taxon>
        <taxon>Chloridoideae</taxon>
        <taxon>Cynodonteae</taxon>
        <taxon>Eleusininae</taxon>
        <taxon>Eleusine</taxon>
    </lineage>
</organism>
<keyword evidence="7 8" id="KW-0472">Membrane</keyword>
<dbReference type="AlphaFoldDB" id="A0AAV5F7D1"/>
<feature type="domain" description="Casparian strip membrane protein" evidence="9">
    <location>
        <begin position="56"/>
        <end position="110"/>
    </location>
</feature>
<protein>
    <recommendedName>
        <fullName evidence="8">CASP-like protein</fullName>
    </recommendedName>
</protein>
<comment type="caution">
    <text evidence="10">The sequence shown here is derived from an EMBL/GenBank/DDBJ whole genome shotgun (WGS) entry which is preliminary data.</text>
</comment>
<feature type="transmembrane region" description="Helical" evidence="8">
    <location>
        <begin position="56"/>
        <end position="78"/>
    </location>
</feature>
<evidence type="ECO:0000256" key="2">
    <source>
        <dbReference type="ARBA" id="ARBA00007651"/>
    </source>
</evidence>
<dbReference type="InterPro" id="IPR006459">
    <property type="entry name" value="CASP/CASPL"/>
</dbReference>
<comment type="subunit">
    <text evidence="3 8">Homodimer and heterodimers.</text>
</comment>
<evidence type="ECO:0000256" key="1">
    <source>
        <dbReference type="ARBA" id="ARBA00004651"/>
    </source>
</evidence>
<evidence type="ECO:0000256" key="7">
    <source>
        <dbReference type="ARBA" id="ARBA00023136"/>
    </source>
</evidence>
<gene>
    <name evidence="10" type="primary">gb18892</name>
    <name evidence="10" type="ORF">PR202_gb18892</name>
</gene>
<keyword evidence="11" id="KW-1185">Reference proteome</keyword>
<evidence type="ECO:0000256" key="3">
    <source>
        <dbReference type="ARBA" id="ARBA00011489"/>
    </source>
</evidence>
<keyword evidence="5 8" id="KW-0812">Transmembrane</keyword>
<dbReference type="Pfam" id="PF04535">
    <property type="entry name" value="CASP_dom"/>
    <property type="match status" value="1"/>
</dbReference>
<comment type="subcellular location">
    <subcellularLocation>
        <location evidence="1 8">Cell membrane</location>
        <topology evidence="1 8">Multi-pass membrane protein</topology>
    </subcellularLocation>
</comment>
<accession>A0AAV5F7D1</accession>
<keyword evidence="6 8" id="KW-1133">Transmembrane helix</keyword>
<proteinExistence type="inferred from homology"/>
<evidence type="ECO:0000256" key="8">
    <source>
        <dbReference type="RuleBase" id="RU361233"/>
    </source>
</evidence>
<evidence type="ECO:0000259" key="9">
    <source>
        <dbReference type="Pfam" id="PF04535"/>
    </source>
</evidence>
<dbReference type="NCBIfam" id="TIGR01569">
    <property type="entry name" value="A_tha_TIGR01569"/>
    <property type="match status" value="1"/>
</dbReference>
<dbReference type="InterPro" id="IPR006702">
    <property type="entry name" value="CASP_dom"/>
</dbReference>
<comment type="similarity">
    <text evidence="2 8">Belongs to the Casparian strip membrane proteins (CASP) family.</text>
</comment>
<evidence type="ECO:0000256" key="5">
    <source>
        <dbReference type="ARBA" id="ARBA00022692"/>
    </source>
</evidence>
<evidence type="ECO:0000313" key="11">
    <source>
        <dbReference type="Proteomes" id="UP001054889"/>
    </source>
</evidence>
<sequence length="135" mass="14758">MHSWPPAPRRCRGCIGEARTWKEAVVYWCTRSSRFLVIANGIAACYSLLQGARCLMMAYFTISAVAVAMEAALIGKYGTQQFQWMKTCHLYKRFCAQAGGGLACAIAASVNMVAIALVSTFNLFRLYGSGKGGRK</sequence>
<dbReference type="GO" id="GO:0005886">
    <property type="term" value="C:plasma membrane"/>
    <property type="evidence" value="ECO:0007669"/>
    <property type="project" value="UniProtKB-SubCell"/>
</dbReference>